<sequence length="42" mass="4843">MKNKKIKKSKSAYGYPILDKVTLFLEIPFLGKVVLGHYLYTP</sequence>
<protein>
    <submittedName>
        <fullName evidence="1">Uncharacterized protein</fullName>
    </submittedName>
</protein>
<evidence type="ECO:0000313" key="1">
    <source>
        <dbReference type="EMBL" id="DAD65456.1"/>
    </source>
</evidence>
<organism evidence="1">
    <name type="scientific">Myoviridae sp. ctA4D8</name>
    <dbReference type="NCBI Taxonomy" id="2823535"/>
    <lineage>
        <taxon>Viruses</taxon>
        <taxon>Duplodnaviria</taxon>
        <taxon>Heunggongvirae</taxon>
        <taxon>Uroviricota</taxon>
        <taxon>Caudoviricetes</taxon>
    </lineage>
</organism>
<dbReference type="EMBL" id="BK014643">
    <property type="protein sequence ID" value="DAD65456.1"/>
    <property type="molecule type" value="Genomic_DNA"/>
</dbReference>
<proteinExistence type="predicted"/>
<reference evidence="1" key="1">
    <citation type="journal article" date="2021" name="Proc. Natl. Acad. Sci. U.S.A.">
        <title>A Catalog of Tens of Thousands of Viruses from Human Metagenomes Reveals Hidden Associations with Chronic Diseases.</title>
        <authorList>
            <person name="Tisza M.J."/>
            <person name="Buck C.B."/>
        </authorList>
    </citation>
    <scope>NUCLEOTIDE SEQUENCE</scope>
    <source>
        <strain evidence="1">CtA4D8</strain>
    </source>
</reference>
<name>A0A8S5L6P1_9CAUD</name>
<accession>A0A8S5L6P1</accession>